<evidence type="ECO:0000313" key="2">
    <source>
        <dbReference type="Proteomes" id="UP000531594"/>
    </source>
</evidence>
<accession>A0A7X0HQ63</accession>
<dbReference type="AlphaFoldDB" id="A0A7X0HQ63"/>
<reference evidence="1 2" key="1">
    <citation type="submission" date="2020-08" db="EMBL/GenBank/DDBJ databases">
        <title>Genomic Encyclopedia of Type Strains, Phase IV (KMG-IV): sequencing the most valuable type-strain genomes for metagenomic binning, comparative biology and taxonomic classification.</title>
        <authorList>
            <person name="Goeker M."/>
        </authorList>
    </citation>
    <scope>NUCLEOTIDE SEQUENCE [LARGE SCALE GENOMIC DNA]</scope>
    <source>
        <strain evidence="1 2">DSM 5391</strain>
    </source>
</reference>
<proteinExistence type="predicted"/>
<organism evidence="1 2">
    <name type="scientific">Bacillus benzoevorans</name>
    <dbReference type="NCBI Taxonomy" id="1456"/>
    <lineage>
        <taxon>Bacteria</taxon>
        <taxon>Bacillati</taxon>
        <taxon>Bacillota</taxon>
        <taxon>Bacilli</taxon>
        <taxon>Bacillales</taxon>
        <taxon>Bacillaceae</taxon>
        <taxon>Bacillus</taxon>
    </lineage>
</organism>
<name>A0A7X0HQ63_9BACI</name>
<dbReference type="Proteomes" id="UP000531594">
    <property type="component" value="Unassembled WGS sequence"/>
</dbReference>
<dbReference type="EMBL" id="JACHGK010000003">
    <property type="protein sequence ID" value="MBB6444915.1"/>
    <property type="molecule type" value="Genomic_DNA"/>
</dbReference>
<comment type="caution">
    <text evidence="1">The sequence shown here is derived from an EMBL/GenBank/DDBJ whole genome shotgun (WGS) entry which is preliminary data.</text>
</comment>
<keyword evidence="2" id="KW-1185">Reference proteome</keyword>
<gene>
    <name evidence="1" type="ORF">HNR53_001524</name>
</gene>
<protein>
    <submittedName>
        <fullName evidence="1">Uncharacterized protein</fullName>
    </submittedName>
</protein>
<sequence length="29" mass="3445">MDLRAFFEDKHQENRRNNKAIVLKGGVEE</sequence>
<evidence type="ECO:0000313" key="1">
    <source>
        <dbReference type="EMBL" id="MBB6444915.1"/>
    </source>
</evidence>